<evidence type="ECO:0000313" key="2">
    <source>
        <dbReference type="Proteomes" id="UP000192247"/>
    </source>
</evidence>
<reference evidence="1 2" key="1">
    <citation type="journal article" date="2017" name="Gigascience">
        <title>Draft genome of the honey bee ectoparasitic mite, Tropilaelaps mercedesae, is shaped by the parasitic life history.</title>
        <authorList>
            <person name="Dong X."/>
            <person name="Armstrong S.D."/>
            <person name="Xia D."/>
            <person name="Makepeace B.L."/>
            <person name="Darby A.C."/>
            <person name="Kadowaki T."/>
        </authorList>
    </citation>
    <scope>NUCLEOTIDE SEQUENCE [LARGE SCALE GENOMIC DNA]</scope>
    <source>
        <strain evidence="1">Wuxi-XJTLU</strain>
    </source>
</reference>
<dbReference type="OrthoDB" id="8642195at2759"/>
<dbReference type="GO" id="GO:0005230">
    <property type="term" value="F:extracellular ligand-gated monoatomic ion channel activity"/>
    <property type="evidence" value="ECO:0007669"/>
    <property type="project" value="InterPro"/>
</dbReference>
<keyword evidence="2" id="KW-1185">Reference proteome</keyword>
<proteinExistence type="predicted"/>
<sequence>MMDLYRYPMDSQVCSIELASYQVHFGIERLRAVQISFRSLIPDCA</sequence>
<dbReference type="GO" id="GO:0016020">
    <property type="term" value="C:membrane"/>
    <property type="evidence" value="ECO:0007669"/>
    <property type="project" value="InterPro"/>
</dbReference>
<dbReference type="Proteomes" id="UP000192247">
    <property type="component" value="Unassembled WGS sequence"/>
</dbReference>
<dbReference type="EMBL" id="MNPL01020418">
    <property type="protein sequence ID" value="OQR69591.1"/>
    <property type="molecule type" value="Genomic_DNA"/>
</dbReference>
<dbReference type="InterPro" id="IPR036734">
    <property type="entry name" value="Neur_chan_lig-bd_sf"/>
</dbReference>
<name>A0A1V9X870_9ACAR</name>
<evidence type="ECO:0000313" key="1">
    <source>
        <dbReference type="EMBL" id="OQR69591.1"/>
    </source>
</evidence>
<protein>
    <recommendedName>
        <fullName evidence="3">Neurotransmitter-gated ion-channel ligand-binding domain-containing protein</fullName>
    </recommendedName>
</protein>
<comment type="caution">
    <text evidence="1">The sequence shown here is derived from an EMBL/GenBank/DDBJ whole genome shotgun (WGS) entry which is preliminary data.</text>
</comment>
<dbReference type="InParanoid" id="A0A1V9X870"/>
<dbReference type="SUPFAM" id="SSF63712">
    <property type="entry name" value="Nicotinic receptor ligand binding domain-like"/>
    <property type="match status" value="1"/>
</dbReference>
<evidence type="ECO:0008006" key="3">
    <source>
        <dbReference type="Google" id="ProtNLM"/>
    </source>
</evidence>
<gene>
    <name evidence="1" type="ORF">BIW11_04339</name>
</gene>
<dbReference type="Gene3D" id="2.70.170.10">
    <property type="entry name" value="Neurotransmitter-gated ion-channel ligand-binding domain"/>
    <property type="match status" value="1"/>
</dbReference>
<accession>A0A1V9X870</accession>
<dbReference type="AlphaFoldDB" id="A0A1V9X870"/>
<organism evidence="1 2">
    <name type="scientific">Tropilaelaps mercedesae</name>
    <dbReference type="NCBI Taxonomy" id="418985"/>
    <lineage>
        <taxon>Eukaryota</taxon>
        <taxon>Metazoa</taxon>
        <taxon>Ecdysozoa</taxon>
        <taxon>Arthropoda</taxon>
        <taxon>Chelicerata</taxon>
        <taxon>Arachnida</taxon>
        <taxon>Acari</taxon>
        <taxon>Parasitiformes</taxon>
        <taxon>Mesostigmata</taxon>
        <taxon>Gamasina</taxon>
        <taxon>Dermanyssoidea</taxon>
        <taxon>Laelapidae</taxon>
        <taxon>Tropilaelaps</taxon>
    </lineage>
</organism>